<dbReference type="STRING" id="85701.BM1374166_01030"/>
<dbReference type="EMBL" id="NJGE01000034">
    <property type="protein sequence ID" value="PIT67950.1"/>
    <property type="molecule type" value="Genomic_DNA"/>
</dbReference>
<reference evidence="1 2" key="1">
    <citation type="submission" date="2017-06" db="EMBL/GenBank/DDBJ databases">
        <title>Draft genome of Bartonella tribocorum strain L103, isolated from a rodent in Laos.</title>
        <authorList>
            <person name="Hadjadj L."/>
            <person name="Jiyipong T."/>
            <person name="Morand S."/>
            <person name="Diene S.M."/>
            <person name="Rolain J.-M."/>
        </authorList>
    </citation>
    <scope>NUCLEOTIDE SEQUENCE [LARGE SCALE GENOMIC DNA]</scope>
    <source>
        <strain evidence="1 2">L103</strain>
    </source>
</reference>
<dbReference type="OrthoDB" id="7923249at2"/>
<evidence type="ECO:0000313" key="2">
    <source>
        <dbReference type="Proteomes" id="UP000229839"/>
    </source>
</evidence>
<dbReference type="Proteomes" id="UP000229839">
    <property type="component" value="Unassembled WGS sequence"/>
</dbReference>
<organism evidence="1 2">
    <name type="scientific">Bartonella tribocorum</name>
    <dbReference type="NCBI Taxonomy" id="85701"/>
    <lineage>
        <taxon>Bacteria</taxon>
        <taxon>Pseudomonadati</taxon>
        <taxon>Pseudomonadota</taxon>
        <taxon>Alphaproteobacteria</taxon>
        <taxon>Hyphomicrobiales</taxon>
        <taxon>Bartonellaceae</taxon>
        <taxon>Bartonella</taxon>
    </lineage>
</organism>
<dbReference type="RefSeq" id="WP_100129647.1">
    <property type="nucleotide sequence ID" value="NZ_CADDYI010000035.1"/>
</dbReference>
<evidence type="ECO:0000313" key="1">
    <source>
        <dbReference type="EMBL" id="PIT67950.1"/>
    </source>
</evidence>
<proteinExistence type="predicted"/>
<sequence>MAVPLLFAGSMAARAAPHIFRYIAPKAVTGANRLGQLITKNPVGKFVTRNPKFSALMAGGSAIESMMTPEKAHAPTPPYLQSMQNPYGPFMPYTAPRAEMPLGVDQQPPMPNALEASPQELKTHVNEQMQPLAPASPTPPSEPTDLDKFLQSNSYKFFQSDAYQKLKDLFAGMAESSSDGSGWDALASGVKRLNEGDKQRGQVNQTVEYLKSKGYSEEEARFMARNPQMLSAMLTGGDTPKLIQGFQWYTNPETGEREMRPVKGSPQELEYNQKLQEQKEWEGRRIRNMFATKQQLRAGLNDLKAAFELLDKGKSNAFVRWLTQGVGAGEGYRLKKLLEGIRGSVLKTVFENLKSMSSNGTVGTGPISDFESKALSSMFGSLDVGRKKEELENTFEIIKTAFDFFNRYNDLQLYNALTGQPIDTPQEISDKYFVDSPMSQGDWENAPVVNNTKEANKLPSGTKFILNHNGIKYKAVRG</sequence>
<protein>
    <submittedName>
        <fullName evidence="1">Uncharacterized protein</fullName>
    </submittedName>
</protein>
<comment type="caution">
    <text evidence="1">The sequence shown here is derived from an EMBL/GenBank/DDBJ whole genome shotgun (WGS) entry which is preliminary data.</text>
</comment>
<gene>
    <name evidence="1" type="ORF">CER18_08895</name>
</gene>
<name>A0A2N9Y8B7_9HYPH</name>
<accession>A0A2N9Y8B7</accession>
<dbReference type="AlphaFoldDB" id="A0A2N9Y8B7"/>